<reference evidence="1" key="2">
    <citation type="submission" date="2015-06" db="UniProtKB">
        <authorList>
            <consortium name="EnsemblMetazoa"/>
        </authorList>
    </citation>
    <scope>IDENTIFICATION</scope>
</reference>
<organism evidence="1 2">
    <name type="scientific">Tetranychus urticae</name>
    <name type="common">Two-spotted spider mite</name>
    <dbReference type="NCBI Taxonomy" id="32264"/>
    <lineage>
        <taxon>Eukaryota</taxon>
        <taxon>Metazoa</taxon>
        <taxon>Ecdysozoa</taxon>
        <taxon>Arthropoda</taxon>
        <taxon>Chelicerata</taxon>
        <taxon>Arachnida</taxon>
        <taxon>Acari</taxon>
        <taxon>Acariformes</taxon>
        <taxon>Trombidiformes</taxon>
        <taxon>Prostigmata</taxon>
        <taxon>Eleutherengona</taxon>
        <taxon>Raphignathae</taxon>
        <taxon>Tetranychoidea</taxon>
        <taxon>Tetranychidae</taxon>
        <taxon>Tetranychus</taxon>
    </lineage>
</organism>
<protein>
    <submittedName>
        <fullName evidence="1">Uncharacterized protein</fullName>
    </submittedName>
</protein>
<keyword evidence="2" id="KW-1185">Reference proteome</keyword>
<evidence type="ECO:0000313" key="2">
    <source>
        <dbReference type="Proteomes" id="UP000015104"/>
    </source>
</evidence>
<evidence type="ECO:0000313" key="1">
    <source>
        <dbReference type="EnsemblMetazoa" id="tetur04g04520.1"/>
    </source>
</evidence>
<proteinExistence type="predicted"/>
<name>T1K2C3_TETUR</name>
<accession>T1K2C3</accession>
<sequence length="21" mass="2431">MNYTVHFKFLAILLITAAFNC</sequence>
<reference evidence="2" key="1">
    <citation type="submission" date="2011-08" db="EMBL/GenBank/DDBJ databases">
        <authorList>
            <person name="Rombauts S."/>
        </authorList>
    </citation>
    <scope>NUCLEOTIDE SEQUENCE</scope>
    <source>
        <strain evidence="2">London</strain>
    </source>
</reference>
<dbReference type="AlphaFoldDB" id="T1K2C3"/>
<dbReference type="EnsemblMetazoa" id="tetur04g04520.1">
    <property type="protein sequence ID" value="tetur04g04520.1"/>
    <property type="gene ID" value="tetur04g04520"/>
</dbReference>
<dbReference type="EMBL" id="CAEY01001361">
    <property type="status" value="NOT_ANNOTATED_CDS"/>
    <property type="molecule type" value="Genomic_DNA"/>
</dbReference>
<dbReference type="Proteomes" id="UP000015104">
    <property type="component" value="Unassembled WGS sequence"/>
</dbReference>
<dbReference type="HOGENOM" id="CLU_3427020_0_0_1"/>